<dbReference type="GO" id="GO:0004252">
    <property type="term" value="F:serine-type endopeptidase activity"/>
    <property type="evidence" value="ECO:0007669"/>
    <property type="project" value="InterPro"/>
</dbReference>
<dbReference type="Proteomes" id="UP000694569">
    <property type="component" value="Unplaced"/>
</dbReference>
<dbReference type="InterPro" id="IPR018114">
    <property type="entry name" value="TRYPSIN_HIS"/>
</dbReference>
<evidence type="ECO:0000256" key="2">
    <source>
        <dbReference type="ARBA" id="ARBA00022801"/>
    </source>
</evidence>
<dbReference type="CDD" id="cd00190">
    <property type="entry name" value="Tryp_SPc"/>
    <property type="match status" value="1"/>
</dbReference>
<dbReference type="PANTHER" id="PTHR24252:SF10">
    <property type="entry name" value="SERINE PROTEASE 56"/>
    <property type="match status" value="1"/>
</dbReference>
<dbReference type="AlphaFoldDB" id="A0A8C5WAT6"/>
<dbReference type="PROSITE" id="PS00134">
    <property type="entry name" value="TRYPSIN_HIS"/>
    <property type="match status" value="1"/>
</dbReference>
<reference evidence="9" key="2">
    <citation type="submission" date="2025-09" db="UniProtKB">
        <authorList>
            <consortium name="Ensembl"/>
        </authorList>
    </citation>
    <scope>IDENTIFICATION</scope>
</reference>
<dbReference type="OrthoDB" id="6380398at2759"/>
<dbReference type="SMART" id="SM00020">
    <property type="entry name" value="Tryp_SPc"/>
    <property type="match status" value="1"/>
</dbReference>
<dbReference type="GeneTree" id="ENSGT00940000157183"/>
<evidence type="ECO:0000313" key="9">
    <source>
        <dbReference type="Ensembl" id="ENSLLEP00000025824.1"/>
    </source>
</evidence>
<reference evidence="9" key="1">
    <citation type="submission" date="2025-08" db="UniProtKB">
        <authorList>
            <consortium name="Ensembl"/>
        </authorList>
    </citation>
    <scope>IDENTIFICATION</scope>
</reference>
<feature type="region of interest" description="Disordered" evidence="6">
    <location>
        <begin position="568"/>
        <end position="589"/>
    </location>
</feature>
<feature type="signal peptide" evidence="7">
    <location>
        <begin position="1"/>
        <end position="35"/>
    </location>
</feature>
<dbReference type="FunFam" id="2.40.10.10:FF:000003">
    <property type="entry name" value="Transmembrane serine protease 3"/>
    <property type="match status" value="1"/>
</dbReference>
<feature type="compositionally biased region" description="Polar residues" evidence="6">
    <location>
        <begin position="571"/>
        <end position="589"/>
    </location>
</feature>
<evidence type="ECO:0000256" key="1">
    <source>
        <dbReference type="ARBA" id="ARBA00022670"/>
    </source>
</evidence>
<dbReference type="SUPFAM" id="SSF50494">
    <property type="entry name" value="Trypsin-like serine proteases"/>
    <property type="match status" value="1"/>
</dbReference>
<keyword evidence="4" id="KW-1015">Disulfide bond</keyword>
<evidence type="ECO:0000256" key="6">
    <source>
        <dbReference type="SAM" id="MobiDB-lite"/>
    </source>
</evidence>
<organism evidence="9 10">
    <name type="scientific">Leptobrachium leishanense</name>
    <name type="common">Leishan spiny toad</name>
    <dbReference type="NCBI Taxonomy" id="445787"/>
    <lineage>
        <taxon>Eukaryota</taxon>
        <taxon>Metazoa</taxon>
        <taxon>Chordata</taxon>
        <taxon>Craniata</taxon>
        <taxon>Vertebrata</taxon>
        <taxon>Euteleostomi</taxon>
        <taxon>Amphibia</taxon>
        <taxon>Batrachia</taxon>
        <taxon>Anura</taxon>
        <taxon>Pelobatoidea</taxon>
        <taxon>Megophryidae</taxon>
        <taxon>Leptobrachium</taxon>
    </lineage>
</organism>
<dbReference type="InterPro" id="IPR001254">
    <property type="entry name" value="Trypsin_dom"/>
</dbReference>
<dbReference type="Gene3D" id="2.40.10.10">
    <property type="entry name" value="Trypsin-like serine proteases"/>
    <property type="match status" value="1"/>
</dbReference>
<keyword evidence="3 5" id="KW-0720">Serine protease</keyword>
<name>A0A8C5WAT6_9ANUR</name>
<feature type="region of interest" description="Disordered" evidence="6">
    <location>
        <begin position="677"/>
        <end position="706"/>
    </location>
</feature>
<dbReference type="GO" id="GO:0006508">
    <property type="term" value="P:proteolysis"/>
    <property type="evidence" value="ECO:0007669"/>
    <property type="project" value="UniProtKB-KW"/>
</dbReference>
<keyword evidence="1 5" id="KW-0645">Protease</keyword>
<evidence type="ECO:0000256" key="5">
    <source>
        <dbReference type="RuleBase" id="RU363034"/>
    </source>
</evidence>
<keyword evidence="10" id="KW-1185">Reference proteome</keyword>
<dbReference type="InterPro" id="IPR043504">
    <property type="entry name" value="Peptidase_S1_PA_chymotrypsin"/>
</dbReference>
<dbReference type="InterPro" id="IPR033116">
    <property type="entry name" value="TRYPSIN_SER"/>
</dbReference>
<feature type="compositionally biased region" description="Basic and acidic residues" evidence="6">
    <location>
        <begin position="691"/>
        <end position="706"/>
    </location>
</feature>
<dbReference type="PROSITE" id="PS00135">
    <property type="entry name" value="TRYPSIN_SER"/>
    <property type="match status" value="1"/>
</dbReference>
<dbReference type="PROSITE" id="PS50240">
    <property type="entry name" value="TRYPSIN_DOM"/>
    <property type="match status" value="1"/>
</dbReference>
<keyword evidence="2 5" id="KW-0378">Hydrolase</keyword>
<feature type="domain" description="Peptidase S1" evidence="8">
    <location>
        <begin position="208"/>
        <end position="442"/>
    </location>
</feature>
<accession>A0A8C5WAT6</accession>
<protein>
    <submittedName>
        <fullName evidence="9">Serine protease 56</fullName>
    </submittedName>
</protein>
<evidence type="ECO:0000313" key="10">
    <source>
        <dbReference type="Proteomes" id="UP000694569"/>
    </source>
</evidence>
<dbReference type="Pfam" id="PF00089">
    <property type="entry name" value="Trypsin"/>
    <property type="match status" value="1"/>
</dbReference>
<sequence length="802" mass="90088">MPEHVKRCCGLPPANMRLLCLTHLLLTLILHQSSCVPVRKEQHRMPATVLKALSDRGTLILEAALKGALQVLEKAVQEQDRQQQACRGCTPCLFPECLNKSTECREIDTAPVSAPTCETILTAQSKSDPLERSWTLSRACSFYQQFCPEGNFSSEMCIQAMAGHCHLRIQECKLESDMDYLNTSPEDEATCGQSLPSTWNITKPKAKIVGGSVTSAGSWPWLVNIRLNGELMCGGVLLGDVWVLTAAHCFTGDNNELHWTVAVGQYDLSKQHDGAQIFNVNRIVNHPKFNQKTFNNDIALLELTASVADIQRARPVCLPEVSKDPAPGTSCYIAGWGSLYEDGPLSDVVMEARVPVLSQEICKATLGRDMVTNTMFCAGYLNGGIDSCQGDSGGPLTCQDPVSKQYTLYGITSWGDGCGARRKPGVYTRVTAFTEWIKTQMKNPSPSQEPTCFELERMEEVEEKDKTSEFMDRCSFYKQSCPGPLSKEACTRFALEKCRQKKKRCELRSYLKSLLDLLRRAEDFLRKYVNLSFFTRSIPRVMEEMYSNIFPSRIRRDVQEQILVTMDKESSQLTSSGLDRQPQNNTDRSAELNSTTFETLFKDMGPALEDWISLLNGVTENRVSGTLENSHEDKSMVNELFLQENDDALKELEEQGWKIIQELKIHLRHKGIIVGDPEESYEGPKSGNGHSHIDKREAKNAREDGKENRGCEYLEDAIKEVLSVKERYSWILRVPDKDLYMDFQEILVDLGSKNSKGLYKARVRVRVAGKSTIFNSLVGMESSYFYRSMPGIIALSMDALKT</sequence>
<evidence type="ECO:0000256" key="4">
    <source>
        <dbReference type="ARBA" id="ARBA00023157"/>
    </source>
</evidence>
<dbReference type="Ensembl" id="ENSLLET00000026811.1">
    <property type="protein sequence ID" value="ENSLLEP00000025824.1"/>
    <property type="gene ID" value="ENSLLEG00000016384.1"/>
</dbReference>
<evidence type="ECO:0000256" key="3">
    <source>
        <dbReference type="ARBA" id="ARBA00022825"/>
    </source>
</evidence>
<dbReference type="PANTHER" id="PTHR24252">
    <property type="entry name" value="ACROSIN-RELATED"/>
    <property type="match status" value="1"/>
</dbReference>
<proteinExistence type="predicted"/>
<keyword evidence="7" id="KW-0732">Signal</keyword>
<dbReference type="InterPro" id="IPR009003">
    <property type="entry name" value="Peptidase_S1_PA"/>
</dbReference>
<dbReference type="PRINTS" id="PR00722">
    <property type="entry name" value="CHYMOTRYPSIN"/>
</dbReference>
<gene>
    <name evidence="9" type="primary">PRSS56</name>
</gene>
<evidence type="ECO:0000259" key="8">
    <source>
        <dbReference type="PROSITE" id="PS50240"/>
    </source>
</evidence>
<dbReference type="InterPro" id="IPR001314">
    <property type="entry name" value="Peptidase_S1A"/>
</dbReference>
<evidence type="ECO:0000256" key="7">
    <source>
        <dbReference type="SAM" id="SignalP"/>
    </source>
</evidence>
<feature type="chain" id="PRO_5034424276" evidence="7">
    <location>
        <begin position="36"/>
        <end position="802"/>
    </location>
</feature>